<comment type="similarity">
    <text evidence="5 6">Belongs to the LipB family.</text>
</comment>
<dbReference type="STRING" id="1560234.SP90_10165"/>
<comment type="catalytic activity">
    <reaction evidence="5 6">
        <text>octanoyl-[ACP] + L-lysyl-[protein] = N(6)-octanoyl-L-lysyl-[protein] + holo-[ACP] + H(+)</text>
        <dbReference type="Rhea" id="RHEA:17665"/>
        <dbReference type="Rhea" id="RHEA-COMP:9636"/>
        <dbReference type="Rhea" id="RHEA-COMP:9685"/>
        <dbReference type="Rhea" id="RHEA-COMP:9752"/>
        <dbReference type="Rhea" id="RHEA-COMP:9928"/>
        <dbReference type="ChEBI" id="CHEBI:15378"/>
        <dbReference type="ChEBI" id="CHEBI:29969"/>
        <dbReference type="ChEBI" id="CHEBI:64479"/>
        <dbReference type="ChEBI" id="CHEBI:78463"/>
        <dbReference type="ChEBI" id="CHEBI:78809"/>
        <dbReference type="EC" id="2.3.1.181"/>
    </reaction>
</comment>
<sequence>MRVVDLGLISYAEAEAIQKETLTKVVDGAEETLFLLEHPPVITLGRNGGRENLHVSDEFLQQQNIELAHSSRGGNITCHFPGQLVAYPIFRVAKKPGGMRGLFHDLEEVVIRACAHYGLHTTRQEGRPGVWIENRKICSIGIAMRKWTSYHGLAFNVLNDVNLFSLITLCGLADAEPTSLEKELGRTDIDIQEVKHVLTEAFRAVFADSAMAQSQNSL</sequence>
<evidence type="ECO:0000256" key="2">
    <source>
        <dbReference type="ARBA" id="ARBA00022679"/>
    </source>
</evidence>
<keyword evidence="12" id="KW-1185">Reference proteome</keyword>
<dbReference type="InterPro" id="IPR004143">
    <property type="entry name" value="BPL_LPL_catalytic"/>
</dbReference>
<evidence type="ECO:0000256" key="4">
    <source>
        <dbReference type="ARBA" id="ARBA00024732"/>
    </source>
</evidence>
<comment type="subcellular location">
    <subcellularLocation>
        <location evidence="5">Cytoplasm</location>
    </subcellularLocation>
</comment>
<feature type="binding site" evidence="5 8">
    <location>
        <begin position="152"/>
        <end position="154"/>
    </location>
    <ligand>
        <name>substrate</name>
    </ligand>
</feature>
<dbReference type="GO" id="GO:0009249">
    <property type="term" value="P:protein lipoylation"/>
    <property type="evidence" value="ECO:0007669"/>
    <property type="project" value="InterPro"/>
</dbReference>
<dbReference type="CDD" id="cd16444">
    <property type="entry name" value="LipB"/>
    <property type="match status" value="1"/>
</dbReference>
<dbReference type="PATRIC" id="fig|1560234.3.peg.873"/>
<dbReference type="HAMAP" id="MF_00013">
    <property type="entry name" value="LipB"/>
    <property type="match status" value="1"/>
</dbReference>
<dbReference type="Proteomes" id="UP000091979">
    <property type="component" value="Unassembled WGS sequence"/>
</dbReference>
<dbReference type="NCBIfam" id="TIGR00214">
    <property type="entry name" value="lipB"/>
    <property type="match status" value="1"/>
</dbReference>
<gene>
    <name evidence="5" type="primary">lipB</name>
    <name evidence="11" type="ORF">SP90_10165</name>
</gene>
<dbReference type="PANTHER" id="PTHR10993:SF7">
    <property type="entry name" value="LIPOYLTRANSFERASE 2, MITOCHONDRIAL-RELATED"/>
    <property type="match status" value="1"/>
</dbReference>
<evidence type="ECO:0000313" key="11">
    <source>
        <dbReference type="EMBL" id="OBQ50270.1"/>
    </source>
</evidence>
<evidence type="ECO:0000256" key="7">
    <source>
        <dbReference type="PIRSR" id="PIRSR016262-1"/>
    </source>
</evidence>
<dbReference type="EC" id="2.3.1.181" evidence="5 6"/>
<evidence type="ECO:0000256" key="6">
    <source>
        <dbReference type="PIRNR" id="PIRNR016262"/>
    </source>
</evidence>
<evidence type="ECO:0000256" key="9">
    <source>
        <dbReference type="PIRSR" id="PIRSR016262-3"/>
    </source>
</evidence>
<dbReference type="InterPro" id="IPR000544">
    <property type="entry name" value="Octanoyltransferase"/>
</dbReference>
<dbReference type="OrthoDB" id="9787061at2"/>
<feature type="site" description="Lowers pKa of active site Cys" evidence="5 9">
    <location>
        <position position="136"/>
    </location>
</feature>
<evidence type="ECO:0000259" key="10">
    <source>
        <dbReference type="PROSITE" id="PS51733"/>
    </source>
</evidence>
<dbReference type="PROSITE" id="PS01313">
    <property type="entry name" value="LIPB"/>
    <property type="match status" value="1"/>
</dbReference>
<organism evidence="11 12">
    <name type="scientific">Halodesulfovibrio spirochaetisodalis</name>
    <dbReference type="NCBI Taxonomy" id="1560234"/>
    <lineage>
        <taxon>Bacteria</taxon>
        <taxon>Pseudomonadati</taxon>
        <taxon>Thermodesulfobacteriota</taxon>
        <taxon>Desulfovibrionia</taxon>
        <taxon>Desulfovibrionales</taxon>
        <taxon>Desulfovibrionaceae</taxon>
        <taxon>Halodesulfovibrio</taxon>
    </lineage>
</organism>
<dbReference type="Gene3D" id="3.30.930.10">
    <property type="entry name" value="Bira Bifunctional Protein, Domain 2"/>
    <property type="match status" value="1"/>
</dbReference>
<evidence type="ECO:0000256" key="5">
    <source>
        <dbReference type="HAMAP-Rule" id="MF_00013"/>
    </source>
</evidence>
<keyword evidence="3 5" id="KW-0012">Acyltransferase</keyword>
<feature type="domain" description="BPL/LPL catalytic" evidence="10">
    <location>
        <begin position="27"/>
        <end position="210"/>
    </location>
</feature>
<dbReference type="GO" id="GO:0033819">
    <property type="term" value="F:lipoyl(octanoyl) transferase activity"/>
    <property type="evidence" value="ECO:0007669"/>
    <property type="project" value="UniProtKB-EC"/>
</dbReference>
<dbReference type="UniPathway" id="UPA00538">
    <property type="reaction ID" value="UER00592"/>
</dbReference>
<comment type="function">
    <text evidence="4 5 6">Catalyzes the transfer of endogenously produced octanoic acid from octanoyl-acyl-carrier-protein onto the lipoyl domains of lipoate-dependent enzymes. Lipoyl-ACP can also act as a substrate although octanoyl-ACP is likely to be the physiological substrate.</text>
</comment>
<dbReference type="PANTHER" id="PTHR10993">
    <property type="entry name" value="OCTANOYLTRANSFERASE"/>
    <property type="match status" value="1"/>
</dbReference>
<comment type="caution">
    <text evidence="11">The sequence shown here is derived from an EMBL/GenBank/DDBJ whole genome shotgun (WGS) entry which is preliminary data.</text>
</comment>
<accession>A0A1B7XBZ4</accession>
<protein>
    <recommendedName>
        <fullName evidence="5 6">Octanoyltransferase</fullName>
        <ecNumber evidence="5 6">2.3.1.181</ecNumber>
    </recommendedName>
    <alternativeName>
        <fullName evidence="5">Lipoate-protein ligase B</fullName>
    </alternativeName>
    <alternativeName>
        <fullName evidence="5">Lipoyl/octanoyl transferase</fullName>
    </alternativeName>
    <alternativeName>
        <fullName evidence="5">Octanoyl-[acyl-carrier-protein]-protein N-octanoyltransferase</fullName>
    </alternativeName>
</protein>
<dbReference type="SUPFAM" id="SSF55681">
    <property type="entry name" value="Class II aaRS and biotin synthetases"/>
    <property type="match status" value="1"/>
</dbReference>
<name>A0A1B7XBZ4_9BACT</name>
<feature type="active site" description="Acyl-thioester intermediate" evidence="5 7">
    <location>
        <position position="170"/>
    </location>
</feature>
<reference evidence="11 12" key="1">
    <citation type="submission" date="2015-01" db="EMBL/GenBank/DDBJ databases">
        <title>Desulfovibrio sp. JC271 draft genome sequence.</title>
        <authorList>
            <person name="Shivani Y."/>
            <person name="Subhash Y."/>
            <person name="Sasikala C."/>
            <person name="Ramana C.V."/>
        </authorList>
    </citation>
    <scope>NUCLEOTIDE SEQUENCE [LARGE SCALE GENOMIC DNA]</scope>
    <source>
        <strain evidence="11 12">JC271</strain>
    </source>
</reference>
<evidence type="ECO:0000256" key="3">
    <source>
        <dbReference type="ARBA" id="ARBA00023315"/>
    </source>
</evidence>
<evidence type="ECO:0000256" key="1">
    <source>
        <dbReference type="ARBA" id="ARBA00004821"/>
    </source>
</evidence>
<dbReference type="EMBL" id="JXMS01000016">
    <property type="protein sequence ID" value="OBQ50270.1"/>
    <property type="molecule type" value="Genomic_DNA"/>
</dbReference>
<evidence type="ECO:0000313" key="12">
    <source>
        <dbReference type="Proteomes" id="UP000091979"/>
    </source>
</evidence>
<keyword evidence="5" id="KW-0963">Cytoplasm</keyword>
<dbReference type="Pfam" id="PF21948">
    <property type="entry name" value="LplA-B_cat"/>
    <property type="match status" value="1"/>
</dbReference>
<feature type="binding site" evidence="5 8">
    <location>
        <begin position="72"/>
        <end position="79"/>
    </location>
    <ligand>
        <name>substrate</name>
    </ligand>
</feature>
<dbReference type="AlphaFoldDB" id="A0A1B7XBZ4"/>
<comment type="pathway">
    <text evidence="1 5 6">Protein modification; protein lipoylation via endogenous pathway; protein N(6)-(lipoyl)lysine from octanoyl-[acyl-carrier-protein]: step 1/2.</text>
</comment>
<dbReference type="InterPro" id="IPR020605">
    <property type="entry name" value="Octanoyltransferase_CS"/>
</dbReference>
<dbReference type="InterPro" id="IPR045864">
    <property type="entry name" value="aa-tRNA-synth_II/BPL/LPL"/>
</dbReference>
<dbReference type="PIRSF" id="PIRSF016262">
    <property type="entry name" value="LPLase"/>
    <property type="match status" value="1"/>
</dbReference>
<dbReference type="PROSITE" id="PS51733">
    <property type="entry name" value="BPL_LPL_CATALYTIC"/>
    <property type="match status" value="1"/>
</dbReference>
<evidence type="ECO:0000256" key="8">
    <source>
        <dbReference type="PIRSR" id="PIRSR016262-2"/>
    </source>
</evidence>
<keyword evidence="2 5" id="KW-0808">Transferase</keyword>
<comment type="miscellaneous">
    <text evidence="5">In the reaction, the free carboxyl group of octanoic acid is attached via an amide linkage to the epsilon-amino group of a specific lysine residue of lipoyl domains of lipoate-dependent enzymes.</text>
</comment>
<feature type="binding site" evidence="5 8">
    <location>
        <begin position="139"/>
        <end position="141"/>
    </location>
    <ligand>
        <name>substrate</name>
    </ligand>
</feature>
<dbReference type="RefSeq" id="WP_066855383.1">
    <property type="nucleotide sequence ID" value="NZ_JXMS01000016.1"/>
</dbReference>
<proteinExistence type="inferred from homology"/>
<dbReference type="GO" id="GO:0005737">
    <property type="term" value="C:cytoplasm"/>
    <property type="evidence" value="ECO:0007669"/>
    <property type="project" value="UniProtKB-SubCell"/>
</dbReference>